<comment type="caution">
    <text evidence="1">The sequence shown here is derived from an EMBL/GenBank/DDBJ whole genome shotgun (WGS) entry which is preliminary data.</text>
</comment>
<name>A0ABQ8WPP8_PENCH</name>
<protein>
    <submittedName>
        <fullName evidence="1">Uncharacterized protein</fullName>
    </submittedName>
</protein>
<keyword evidence="2" id="KW-1185">Reference proteome</keyword>
<evidence type="ECO:0000313" key="2">
    <source>
        <dbReference type="Proteomes" id="UP001220256"/>
    </source>
</evidence>
<evidence type="ECO:0000313" key="1">
    <source>
        <dbReference type="EMBL" id="KAJ5274309.1"/>
    </source>
</evidence>
<sequence length="59" mass="6909">MCYVHMVIARYYSARQDPSRHALLNLELRLAFLLNEMLSLSPDEAIDRGLEPEIWQYVG</sequence>
<dbReference type="Proteomes" id="UP001220256">
    <property type="component" value="Unassembled WGS sequence"/>
</dbReference>
<reference evidence="1 2" key="1">
    <citation type="journal article" date="2023" name="IMA Fungus">
        <title>Comparative genomic study of the Penicillium genus elucidates a diverse pangenome and 15 lateral gene transfer events.</title>
        <authorList>
            <person name="Petersen C."/>
            <person name="Sorensen T."/>
            <person name="Nielsen M.R."/>
            <person name="Sondergaard T.E."/>
            <person name="Sorensen J.L."/>
            <person name="Fitzpatrick D.A."/>
            <person name="Frisvad J.C."/>
            <person name="Nielsen K.L."/>
        </authorList>
    </citation>
    <scope>NUCLEOTIDE SEQUENCE [LARGE SCALE GENOMIC DNA]</scope>
    <source>
        <strain evidence="1 2">IBT 3361</strain>
    </source>
</reference>
<proteinExistence type="predicted"/>
<gene>
    <name evidence="1" type="ORF">N7505_002854</name>
</gene>
<organism evidence="1 2">
    <name type="scientific">Penicillium chrysogenum</name>
    <name type="common">Penicillium notatum</name>
    <dbReference type="NCBI Taxonomy" id="5076"/>
    <lineage>
        <taxon>Eukaryota</taxon>
        <taxon>Fungi</taxon>
        <taxon>Dikarya</taxon>
        <taxon>Ascomycota</taxon>
        <taxon>Pezizomycotina</taxon>
        <taxon>Eurotiomycetes</taxon>
        <taxon>Eurotiomycetidae</taxon>
        <taxon>Eurotiales</taxon>
        <taxon>Aspergillaceae</taxon>
        <taxon>Penicillium</taxon>
        <taxon>Penicillium chrysogenum species complex</taxon>
    </lineage>
</organism>
<accession>A0ABQ8WPP8</accession>
<dbReference type="EMBL" id="JAPVEB010000002">
    <property type="protein sequence ID" value="KAJ5274309.1"/>
    <property type="molecule type" value="Genomic_DNA"/>
</dbReference>